<accession>A0A6A7A255</accession>
<gene>
    <name evidence="2" type="ORF">CC86DRAFT_466604</name>
</gene>
<organism evidence="2 3">
    <name type="scientific">Ophiobolus disseminans</name>
    <dbReference type="NCBI Taxonomy" id="1469910"/>
    <lineage>
        <taxon>Eukaryota</taxon>
        <taxon>Fungi</taxon>
        <taxon>Dikarya</taxon>
        <taxon>Ascomycota</taxon>
        <taxon>Pezizomycotina</taxon>
        <taxon>Dothideomycetes</taxon>
        <taxon>Pleosporomycetidae</taxon>
        <taxon>Pleosporales</taxon>
        <taxon>Pleosporineae</taxon>
        <taxon>Phaeosphaeriaceae</taxon>
        <taxon>Ophiobolus</taxon>
    </lineage>
</organism>
<name>A0A6A7A255_9PLEO</name>
<dbReference type="EMBL" id="MU006225">
    <property type="protein sequence ID" value="KAF2826797.1"/>
    <property type="molecule type" value="Genomic_DNA"/>
</dbReference>
<dbReference type="PANTHER" id="PTHR24148:SF73">
    <property type="entry name" value="HET DOMAIN PROTEIN (AFU_ORTHOLOGUE AFUA_8G01020)"/>
    <property type="match status" value="1"/>
</dbReference>
<sequence length="605" mass="68928">MTNQDPDEALERPKPYQYFPLDSKRSQIRLLSIPPEISGSHLAVNHTLIHTSLNDGRPFEALSYCWGDQNFVRELRINRQTMHITESLATALESIQSEEDILLWADAICVNQQDPIEKTEQAQLMRDIYKTASRVIIWLGPSTPDTHETMQEMQKLGSSLVDAGLWGFTPKDVIYWDVEDNDTSKVASAKRVIEKIKAEHLTKVRGNERPFQWAKSDLGKRKWFYRMWCIQECTNARIATFRCGNDEVDSTCFWAVSLYFTIFSRASHRSIPRSHPNRTTKEEYETYTRDFELTDVLSTALPTTIVGMRRKYIVTGVPSLRALLDTVSTKVSEANRMAATDPRDCVYALLGIANNPAAKEIITDYTLSAKPWSIWNVHDRMFHASGKTNIALEINTSHEDITEPTITLKGYFVDTIKETGHSSRHGLSDKLNWANTRPYFEDISHFLAKSTKYTPEQKKEAEWRIPVGDTEVTEQNVEMHRASATSNMKVGYAAARLMGGGTGIVTEEHVQQIRRDMIPFGSFCRQLQRMYDSQPFISEDNHVGAGPLEAQSGDAIVIFMRARVPYIIRKEGETRWMLVGESHVYGIMDGEFMMTDPVAEDITLC</sequence>
<evidence type="ECO:0000313" key="3">
    <source>
        <dbReference type="Proteomes" id="UP000799424"/>
    </source>
</evidence>
<keyword evidence="3" id="KW-1185">Reference proteome</keyword>
<dbReference type="Proteomes" id="UP000799424">
    <property type="component" value="Unassembled WGS sequence"/>
</dbReference>
<dbReference type="Pfam" id="PF06985">
    <property type="entry name" value="HET"/>
    <property type="match status" value="1"/>
</dbReference>
<evidence type="ECO:0000313" key="2">
    <source>
        <dbReference type="EMBL" id="KAF2826797.1"/>
    </source>
</evidence>
<dbReference type="AlphaFoldDB" id="A0A6A7A255"/>
<proteinExistence type="predicted"/>
<dbReference type="OrthoDB" id="3553147at2759"/>
<reference evidence="2" key="1">
    <citation type="journal article" date="2020" name="Stud. Mycol.">
        <title>101 Dothideomycetes genomes: a test case for predicting lifestyles and emergence of pathogens.</title>
        <authorList>
            <person name="Haridas S."/>
            <person name="Albert R."/>
            <person name="Binder M."/>
            <person name="Bloem J."/>
            <person name="Labutti K."/>
            <person name="Salamov A."/>
            <person name="Andreopoulos B."/>
            <person name="Baker S."/>
            <person name="Barry K."/>
            <person name="Bills G."/>
            <person name="Bluhm B."/>
            <person name="Cannon C."/>
            <person name="Castanera R."/>
            <person name="Culley D."/>
            <person name="Daum C."/>
            <person name="Ezra D."/>
            <person name="Gonzalez J."/>
            <person name="Henrissat B."/>
            <person name="Kuo A."/>
            <person name="Liang C."/>
            <person name="Lipzen A."/>
            <person name="Lutzoni F."/>
            <person name="Magnuson J."/>
            <person name="Mondo S."/>
            <person name="Nolan M."/>
            <person name="Ohm R."/>
            <person name="Pangilinan J."/>
            <person name="Park H.-J."/>
            <person name="Ramirez L."/>
            <person name="Alfaro M."/>
            <person name="Sun H."/>
            <person name="Tritt A."/>
            <person name="Yoshinaga Y."/>
            <person name="Zwiers L.-H."/>
            <person name="Turgeon B."/>
            <person name="Goodwin S."/>
            <person name="Spatafora J."/>
            <person name="Crous P."/>
            <person name="Grigoriev I."/>
        </authorList>
    </citation>
    <scope>NUCLEOTIDE SEQUENCE</scope>
    <source>
        <strain evidence="2">CBS 113818</strain>
    </source>
</reference>
<protein>
    <recommendedName>
        <fullName evidence="1">Heterokaryon incompatibility domain-containing protein</fullName>
    </recommendedName>
</protein>
<dbReference type="PANTHER" id="PTHR24148">
    <property type="entry name" value="ANKYRIN REPEAT DOMAIN-CONTAINING PROTEIN 39 HOMOLOG-RELATED"/>
    <property type="match status" value="1"/>
</dbReference>
<dbReference type="InterPro" id="IPR010730">
    <property type="entry name" value="HET"/>
</dbReference>
<dbReference type="Pfam" id="PF26639">
    <property type="entry name" value="Het-6_barrel"/>
    <property type="match status" value="1"/>
</dbReference>
<dbReference type="InterPro" id="IPR052895">
    <property type="entry name" value="HetReg/Transcr_Mod"/>
</dbReference>
<evidence type="ECO:0000259" key="1">
    <source>
        <dbReference type="Pfam" id="PF06985"/>
    </source>
</evidence>
<feature type="domain" description="Heterokaryon incompatibility" evidence="1">
    <location>
        <begin position="59"/>
        <end position="232"/>
    </location>
</feature>